<proteinExistence type="predicted"/>
<keyword evidence="3 6" id="KW-0812">Transmembrane</keyword>
<evidence type="ECO:0000256" key="2">
    <source>
        <dbReference type="ARBA" id="ARBA00022448"/>
    </source>
</evidence>
<dbReference type="SUPFAM" id="SSF103473">
    <property type="entry name" value="MFS general substrate transporter"/>
    <property type="match status" value="1"/>
</dbReference>
<keyword evidence="5 6" id="KW-0472">Membrane</keyword>
<dbReference type="KEGG" id="tmn:UCRPA7_5616"/>
<feature type="transmembrane region" description="Helical" evidence="6">
    <location>
        <begin position="289"/>
        <end position="306"/>
    </location>
</feature>
<keyword evidence="2" id="KW-0813">Transport</keyword>
<gene>
    <name evidence="8" type="ORF">UCRPA7_5616</name>
</gene>
<evidence type="ECO:0000256" key="1">
    <source>
        <dbReference type="ARBA" id="ARBA00004141"/>
    </source>
</evidence>
<feature type="transmembrane region" description="Helical" evidence="6">
    <location>
        <begin position="312"/>
        <end position="334"/>
    </location>
</feature>
<dbReference type="PROSITE" id="PS50850">
    <property type="entry name" value="MFS"/>
    <property type="match status" value="1"/>
</dbReference>
<evidence type="ECO:0000313" key="8">
    <source>
        <dbReference type="EMBL" id="EON98882.1"/>
    </source>
</evidence>
<dbReference type="GO" id="GO:0016020">
    <property type="term" value="C:membrane"/>
    <property type="evidence" value="ECO:0007669"/>
    <property type="project" value="UniProtKB-SubCell"/>
</dbReference>
<dbReference type="InterPro" id="IPR036259">
    <property type="entry name" value="MFS_trans_sf"/>
</dbReference>
<dbReference type="Pfam" id="PF07690">
    <property type="entry name" value="MFS_1"/>
    <property type="match status" value="1"/>
</dbReference>
<dbReference type="HOGENOM" id="CLU_001265_0_1_1"/>
<feature type="transmembrane region" description="Helical" evidence="6">
    <location>
        <begin position="180"/>
        <end position="200"/>
    </location>
</feature>
<dbReference type="FunFam" id="1.20.1250.20:FF:000018">
    <property type="entry name" value="MFS transporter permease"/>
    <property type="match status" value="1"/>
</dbReference>
<evidence type="ECO:0000256" key="3">
    <source>
        <dbReference type="ARBA" id="ARBA00022692"/>
    </source>
</evidence>
<dbReference type="CDD" id="cd17327">
    <property type="entry name" value="MFS_FEN2_like"/>
    <property type="match status" value="1"/>
</dbReference>
<dbReference type="EMBL" id="KB933187">
    <property type="protein sequence ID" value="EON98882.1"/>
    <property type="molecule type" value="Genomic_DNA"/>
</dbReference>
<feature type="transmembrane region" description="Helical" evidence="6">
    <location>
        <begin position="48"/>
        <end position="65"/>
    </location>
</feature>
<dbReference type="PANTHER" id="PTHR43791:SF24">
    <property type="entry name" value="NICOTINIC ACID PLASMA MEMBRANE TRANSPORTER"/>
    <property type="match status" value="1"/>
</dbReference>
<dbReference type="GeneID" id="19326188"/>
<dbReference type="Proteomes" id="UP000014074">
    <property type="component" value="Unassembled WGS sequence"/>
</dbReference>
<feature type="transmembrane region" description="Helical" evidence="6">
    <location>
        <begin position="148"/>
        <end position="168"/>
    </location>
</feature>
<evidence type="ECO:0000256" key="5">
    <source>
        <dbReference type="ARBA" id="ARBA00023136"/>
    </source>
</evidence>
<dbReference type="eggNOG" id="KOG2533">
    <property type="taxonomic scope" value="Eukaryota"/>
</dbReference>
<dbReference type="InterPro" id="IPR020846">
    <property type="entry name" value="MFS_dom"/>
</dbReference>
<dbReference type="OrthoDB" id="2962993at2759"/>
<comment type="subcellular location">
    <subcellularLocation>
        <location evidence="1">Membrane</location>
        <topology evidence="1">Multi-pass membrane protein</topology>
    </subcellularLocation>
</comment>
<sequence>MGEKLPTMMIAEKQPIENADSSELALAEEGTSNIGIDPEAEKKLVRKMDMFILPVIFVTYVLSFLDRSNIGNAKVAGLPADLHLHGSQINMAVSIFYVTYILFEFPGTMLLKVVGPSKFIPILICSWSLVVTFSGFQKNVGSLVACRLLLGMCEAALLPSLNLYISMFWKREEIAKRSSVIFVSITISGAFGGLFAYALLQLDGVGGYESWRWLFFIEGAISFAWGICAFFLYPDNPSKAYFLNAKEKELAHIRLEPNADSKVDWVQVKAAFTSPICWLSGVIQMFADVYNYSISVFLPTIIQGIGYKGLSIQYMTIPIYVIGALGIFGFAAISDRIQRRAPIMLSGSLLTVIGYSLLLGTKNADARYFACYLVVLGGNVLPCLNIIWINGNTAFQYKRGTALAMNQIIGNIGGVVSGQIYLTNESPYYTTGQNKDKARKIRDGIDDTGLGDESIYFKYQL</sequence>
<organism evidence="8 9">
    <name type="scientific">Phaeoacremonium minimum (strain UCR-PA7)</name>
    <name type="common">Esca disease fungus</name>
    <name type="synonym">Togninia minima</name>
    <dbReference type="NCBI Taxonomy" id="1286976"/>
    <lineage>
        <taxon>Eukaryota</taxon>
        <taxon>Fungi</taxon>
        <taxon>Dikarya</taxon>
        <taxon>Ascomycota</taxon>
        <taxon>Pezizomycotina</taxon>
        <taxon>Sordariomycetes</taxon>
        <taxon>Sordariomycetidae</taxon>
        <taxon>Togniniales</taxon>
        <taxon>Togniniaceae</taxon>
        <taxon>Phaeoacremonium</taxon>
    </lineage>
</organism>
<accession>R8BI14</accession>
<dbReference type="GO" id="GO:0022857">
    <property type="term" value="F:transmembrane transporter activity"/>
    <property type="evidence" value="ECO:0007669"/>
    <property type="project" value="InterPro"/>
</dbReference>
<feature type="transmembrane region" description="Helical" evidence="6">
    <location>
        <begin position="119"/>
        <end position="136"/>
    </location>
</feature>
<keyword evidence="9" id="KW-1185">Reference proteome</keyword>
<evidence type="ECO:0000313" key="9">
    <source>
        <dbReference type="Proteomes" id="UP000014074"/>
    </source>
</evidence>
<feature type="domain" description="Major facilitator superfamily (MFS) profile" evidence="7">
    <location>
        <begin position="52"/>
        <end position="461"/>
    </location>
</feature>
<dbReference type="InterPro" id="IPR011701">
    <property type="entry name" value="MFS"/>
</dbReference>
<reference evidence="9" key="1">
    <citation type="journal article" date="2013" name="Genome Announc.">
        <title>Draft genome sequence of the ascomycete Phaeoacremonium aleophilum strain UCR-PA7, a causal agent of the esca disease complex in grapevines.</title>
        <authorList>
            <person name="Blanco-Ulate B."/>
            <person name="Rolshausen P."/>
            <person name="Cantu D."/>
        </authorList>
    </citation>
    <scope>NUCLEOTIDE SEQUENCE [LARGE SCALE GENOMIC DNA]</scope>
    <source>
        <strain evidence="9">UCR-PA7</strain>
    </source>
</reference>
<feature type="transmembrane region" description="Helical" evidence="6">
    <location>
        <begin position="212"/>
        <end position="233"/>
    </location>
</feature>
<dbReference type="Gene3D" id="1.20.1250.20">
    <property type="entry name" value="MFS general substrate transporter like domains"/>
    <property type="match status" value="2"/>
</dbReference>
<feature type="transmembrane region" description="Helical" evidence="6">
    <location>
        <begin position="366"/>
        <end position="389"/>
    </location>
</feature>
<keyword evidence="4 6" id="KW-1133">Transmembrane helix</keyword>
<protein>
    <submittedName>
        <fullName evidence="8">Putative nicotinic acid plasma membrane transporter protein</fullName>
    </submittedName>
</protein>
<feature type="transmembrane region" description="Helical" evidence="6">
    <location>
        <begin position="341"/>
        <end position="360"/>
    </location>
</feature>
<dbReference type="AlphaFoldDB" id="R8BI14"/>
<evidence type="ECO:0000259" key="7">
    <source>
        <dbReference type="PROSITE" id="PS50850"/>
    </source>
</evidence>
<feature type="transmembrane region" description="Helical" evidence="6">
    <location>
        <begin position="85"/>
        <end position="107"/>
    </location>
</feature>
<evidence type="ECO:0000256" key="4">
    <source>
        <dbReference type="ARBA" id="ARBA00022989"/>
    </source>
</evidence>
<name>R8BI14_PHAM7</name>
<evidence type="ECO:0000256" key="6">
    <source>
        <dbReference type="SAM" id="Phobius"/>
    </source>
</evidence>
<dbReference type="RefSeq" id="XP_007916352.1">
    <property type="nucleotide sequence ID" value="XM_007918161.1"/>
</dbReference>
<dbReference type="PANTHER" id="PTHR43791">
    <property type="entry name" value="PERMEASE-RELATED"/>
    <property type="match status" value="1"/>
</dbReference>